<proteinExistence type="predicted"/>
<keyword evidence="3" id="KW-1185">Reference proteome</keyword>
<feature type="chain" id="PRO_5043774252" evidence="1">
    <location>
        <begin position="34"/>
        <end position="71"/>
    </location>
</feature>
<accession>A0AAV1RL82</accession>
<sequence>MAKKKDSGESGTARGGDILAKILFLFLYSDALAHTHRQERQKPNDTSIRLLKMAILVEKPEPLNTDTRTKD</sequence>
<dbReference type="EMBL" id="CAWUPB010000994">
    <property type="protein sequence ID" value="CAK7336103.1"/>
    <property type="molecule type" value="Genomic_DNA"/>
</dbReference>
<evidence type="ECO:0000256" key="1">
    <source>
        <dbReference type="SAM" id="SignalP"/>
    </source>
</evidence>
<organism evidence="2 3">
    <name type="scientific">Dovyalis caffra</name>
    <dbReference type="NCBI Taxonomy" id="77055"/>
    <lineage>
        <taxon>Eukaryota</taxon>
        <taxon>Viridiplantae</taxon>
        <taxon>Streptophyta</taxon>
        <taxon>Embryophyta</taxon>
        <taxon>Tracheophyta</taxon>
        <taxon>Spermatophyta</taxon>
        <taxon>Magnoliopsida</taxon>
        <taxon>eudicotyledons</taxon>
        <taxon>Gunneridae</taxon>
        <taxon>Pentapetalae</taxon>
        <taxon>rosids</taxon>
        <taxon>fabids</taxon>
        <taxon>Malpighiales</taxon>
        <taxon>Salicaceae</taxon>
        <taxon>Flacourtieae</taxon>
        <taxon>Dovyalis</taxon>
    </lineage>
</organism>
<evidence type="ECO:0000313" key="3">
    <source>
        <dbReference type="Proteomes" id="UP001314170"/>
    </source>
</evidence>
<dbReference type="AlphaFoldDB" id="A0AAV1RL82"/>
<evidence type="ECO:0000313" key="2">
    <source>
        <dbReference type="EMBL" id="CAK7336103.1"/>
    </source>
</evidence>
<gene>
    <name evidence="2" type="ORF">DCAF_LOCUS11108</name>
</gene>
<dbReference type="Proteomes" id="UP001314170">
    <property type="component" value="Unassembled WGS sequence"/>
</dbReference>
<keyword evidence="1" id="KW-0732">Signal</keyword>
<reference evidence="2 3" key="1">
    <citation type="submission" date="2024-01" db="EMBL/GenBank/DDBJ databases">
        <authorList>
            <person name="Waweru B."/>
        </authorList>
    </citation>
    <scope>NUCLEOTIDE SEQUENCE [LARGE SCALE GENOMIC DNA]</scope>
</reference>
<feature type="signal peptide" evidence="1">
    <location>
        <begin position="1"/>
        <end position="33"/>
    </location>
</feature>
<protein>
    <submittedName>
        <fullName evidence="2">Uncharacterized protein</fullName>
    </submittedName>
</protein>
<name>A0AAV1RL82_9ROSI</name>
<comment type="caution">
    <text evidence="2">The sequence shown here is derived from an EMBL/GenBank/DDBJ whole genome shotgun (WGS) entry which is preliminary data.</text>
</comment>